<keyword evidence="3" id="KW-1185">Reference proteome</keyword>
<name>A0A9R0V182_TRITD</name>
<feature type="compositionally biased region" description="Low complexity" evidence="1">
    <location>
        <begin position="437"/>
        <end position="448"/>
    </location>
</feature>
<reference evidence="2 3" key="1">
    <citation type="submission" date="2017-09" db="EMBL/GenBank/DDBJ databases">
        <authorList>
            <consortium name="International Durum Wheat Genome Sequencing Consortium (IDWGSC)"/>
            <person name="Milanesi L."/>
        </authorList>
    </citation>
    <scope>NUCLEOTIDE SEQUENCE [LARGE SCALE GENOMIC DNA]</scope>
    <source>
        <strain evidence="3">cv. Svevo</strain>
    </source>
</reference>
<dbReference type="EMBL" id="LT934111">
    <property type="protein sequence ID" value="VAH08515.1"/>
    <property type="molecule type" value="Genomic_DNA"/>
</dbReference>
<feature type="compositionally biased region" description="Low complexity" evidence="1">
    <location>
        <begin position="167"/>
        <end position="191"/>
    </location>
</feature>
<proteinExistence type="predicted"/>
<evidence type="ECO:0000256" key="1">
    <source>
        <dbReference type="SAM" id="MobiDB-lite"/>
    </source>
</evidence>
<feature type="compositionally biased region" description="Polar residues" evidence="1">
    <location>
        <begin position="75"/>
        <end position="94"/>
    </location>
</feature>
<feature type="compositionally biased region" description="Polar residues" evidence="1">
    <location>
        <begin position="220"/>
        <end position="232"/>
    </location>
</feature>
<dbReference type="AlphaFoldDB" id="A0A9R0V182"/>
<feature type="compositionally biased region" description="Polar residues" evidence="1">
    <location>
        <begin position="157"/>
        <end position="166"/>
    </location>
</feature>
<evidence type="ECO:0000313" key="2">
    <source>
        <dbReference type="EMBL" id="VAH08515.1"/>
    </source>
</evidence>
<feature type="compositionally biased region" description="Low complexity" evidence="1">
    <location>
        <begin position="233"/>
        <end position="256"/>
    </location>
</feature>
<gene>
    <name evidence="2" type="ORF">TRITD_1Av1G182850</name>
</gene>
<feature type="compositionally biased region" description="Low complexity" evidence="1">
    <location>
        <begin position="147"/>
        <end position="156"/>
    </location>
</feature>
<feature type="region of interest" description="Disordered" evidence="1">
    <location>
        <begin position="525"/>
        <end position="552"/>
    </location>
</feature>
<feature type="compositionally biased region" description="Low complexity" evidence="1">
    <location>
        <begin position="95"/>
        <end position="121"/>
    </location>
</feature>
<feature type="region of interest" description="Disordered" evidence="1">
    <location>
        <begin position="583"/>
        <end position="612"/>
    </location>
</feature>
<feature type="compositionally biased region" description="Low complexity" evidence="1">
    <location>
        <begin position="47"/>
        <end position="61"/>
    </location>
</feature>
<dbReference type="PANTHER" id="PTHR31949:SF2">
    <property type="entry name" value="OS05G0480600 PROTEIN"/>
    <property type="match status" value="1"/>
</dbReference>
<dbReference type="GO" id="GO:0055028">
    <property type="term" value="C:cortical microtubule"/>
    <property type="evidence" value="ECO:0007669"/>
    <property type="project" value="TreeGrafter"/>
</dbReference>
<sequence length="612" mass="64407">MEDLLDAEIGKNDYDWLLTPPGTPRVPALEVAQKIPSSNILPKRTLTRSSSTTRASRLSVSQTENGHSAVPTRPARSNSVTRPSIQSTLMSSNNRTSVLSASISSVSSRPTTPSRRSSTIAAPKQLVPASRPVPARSSTPVKPRPSTPSKTRPSTPVKTHQATSNSATDAAAGRTTATQSSRPSTPNSRSRIMLNSSSGSIPAMSRPSPSVGIIPATSRPGASSSNGHGTSHPTSLSSGTVPSVSRSSSRSSTPTRQPAVRSSTPAMGRSPSFGRTSSSNSLTTSMNRPAASSGRSSAPSSAPSSRPSSPGARPRAPVRPHDTPSSAPSSRPSSPSPRPRAPVRPLDIPDFPNETPPNLRTKLPERPLSAGRSRPGMASGIRSNPHAEQLAASAPAKKLSVPAASRNKFSDPPSKAPSRSNGHQNRQSERPVVDSQATRTARTGAVAGDNGFGRTISKNSLDMAIKHMDIRQNLGGIRGASLFPHSIRSSAGKARPVRMSDPGHPTSNGDHRHYADNGSTNGHFFSGDSYGALSRNGGSSTDSPDRGSFGTKETSLSELDIYGSSRYEAMLLRGEDVRNTSWLHGGFDDDKPDQSPLFDHRFEPLPEPFSPF</sequence>
<feature type="region of interest" description="Disordered" evidence="1">
    <location>
        <begin position="40"/>
        <end position="453"/>
    </location>
</feature>
<dbReference type="Gramene" id="TRITD1Av1G182850.3">
    <property type="protein sequence ID" value="TRITD1Av1G182850.3"/>
    <property type="gene ID" value="TRITD1Av1G182850"/>
</dbReference>
<organism evidence="2 3">
    <name type="scientific">Triticum turgidum subsp. durum</name>
    <name type="common">Durum wheat</name>
    <name type="synonym">Triticum durum</name>
    <dbReference type="NCBI Taxonomy" id="4567"/>
    <lineage>
        <taxon>Eukaryota</taxon>
        <taxon>Viridiplantae</taxon>
        <taxon>Streptophyta</taxon>
        <taxon>Embryophyta</taxon>
        <taxon>Tracheophyta</taxon>
        <taxon>Spermatophyta</taxon>
        <taxon>Magnoliopsida</taxon>
        <taxon>Liliopsida</taxon>
        <taxon>Poales</taxon>
        <taxon>Poaceae</taxon>
        <taxon>BOP clade</taxon>
        <taxon>Pooideae</taxon>
        <taxon>Triticodae</taxon>
        <taxon>Triticeae</taxon>
        <taxon>Triticinae</taxon>
        <taxon>Triticum</taxon>
    </lineage>
</organism>
<accession>A0A9R0V182</accession>
<dbReference type="GO" id="GO:0043622">
    <property type="term" value="P:cortical microtubule organization"/>
    <property type="evidence" value="ECO:0007669"/>
    <property type="project" value="TreeGrafter"/>
</dbReference>
<dbReference type="Proteomes" id="UP000324705">
    <property type="component" value="Chromosome 1A"/>
</dbReference>
<feature type="compositionally biased region" description="Low complexity" evidence="1">
    <location>
        <begin position="276"/>
        <end position="315"/>
    </location>
</feature>
<protein>
    <recommendedName>
        <fullName evidence="4">Proline-rich family protein</fullName>
    </recommendedName>
</protein>
<feature type="compositionally biased region" description="Low complexity" evidence="1">
    <location>
        <begin position="324"/>
        <end position="333"/>
    </location>
</feature>
<evidence type="ECO:0000313" key="3">
    <source>
        <dbReference type="Proteomes" id="UP000324705"/>
    </source>
</evidence>
<evidence type="ECO:0008006" key="4">
    <source>
        <dbReference type="Google" id="ProtNLM"/>
    </source>
</evidence>
<feature type="compositionally biased region" description="Basic and acidic residues" evidence="1">
    <location>
        <begin position="586"/>
        <end position="604"/>
    </location>
</feature>
<dbReference type="PANTHER" id="PTHR31949">
    <property type="entry name" value="GASTRIC MUCIN-LIKE PROTEIN"/>
    <property type="match status" value="1"/>
</dbReference>